<evidence type="ECO:0000313" key="2">
    <source>
        <dbReference type="Proteomes" id="UP000198323"/>
    </source>
</evidence>
<dbReference type="EMBL" id="MCFN01000375">
    <property type="protein sequence ID" value="OXB59699.1"/>
    <property type="molecule type" value="Genomic_DNA"/>
</dbReference>
<accession>A0A226MXG8</accession>
<dbReference type="Proteomes" id="UP000198323">
    <property type="component" value="Unassembled WGS sequence"/>
</dbReference>
<comment type="caution">
    <text evidence="1">The sequence shown here is derived from an EMBL/GenBank/DDBJ whole genome shotgun (WGS) entry which is preliminary data.</text>
</comment>
<name>A0A226MXG8_CALSU</name>
<protein>
    <submittedName>
        <fullName evidence="1">Uncharacterized protein</fullName>
    </submittedName>
</protein>
<dbReference type="AlphaFoldDB" id="A0A226MXG8"/>
<proteinExistence type="predicted"/>
<dbReference type="STRING" id="9009.A0A226MXG8"/>
<dbReference type="OrthoDB" id="6283463at2759"/>
<keyword evidence="2" id="KW-1185">Reference proteome</keyword>
<organism evidence="1 2">
    <name type="scientific">Callipepla squamata</name>
    <name type="common">Scaled quail</name>
    <dbReference type="NCBI Taxonomy" id="9009"/>
    <lineage>
        <taxon>Eukaryota</taxon>
        <taxon>Metazoa</taxon>
        <taxon>Chordata</taxon>
        <taxon>Craniata</taxon>
        <taxon>Vertebrata</taxon>
        <taxon>Euteleostomi</taxon>
        <taxon>Archelosauria</taxon>
        <taxon>Archosauria</taxon>
        <taxon>Dinosauria</taxon>
        <taxon>Saurischia</taxon>
        <taxon>Theropoda</taxon>
        <taxon>Coelurosauria</taxon>
        <taxon>Aves</taxon>
        <taxon>Neognathae</taxon>
        <taxon>Galloanserae</taxon>
        <taxon>Galliformes</taxon>
        <taxon>Odontophoridae</taxon>
        <taxon>Callipepla</taxon>
    </lineage>
</organism>
<gene>
    <name evidence="1" type="ORF">ASZ78_012620</name>
</gene>
<reference evidence="1 2" key="1">
    <citation type="submission" date="2016-07" db="EMBL/GenBank/DDBJ databases">
        <title>Disparate Historic Effective Population Sizes Predicted by Modern Levels of Genome Diversity for the Scaled Quail (Callipepla squamata) and the Northern Bobwhite (Colinus virginianus): Inferences from First and Second Generation Draft Genome Assemblies for Sympatric New World Quail.</title>
        <authorList>
            <person name="Oldeschulte D.L."/>
            <person name="Halley Y.A."/>
            <person name="Bhattarai E.K."/>
            <person name="Brashear W.A."/>
            <person name="Hill J."/>
            <person name="Metz R.P."/>
            <person name="Johnson C.D."/>
            <person name="Rollins D."/>
            <person name="Peterson M.J."/>
            <person name="Bickhart D.M."/>
            <person name="Decker J.E."/>
            <person name="Seabury C.M."/>
        </authorList>
    </citation>
    <scope>NUCLEOTIDE SEQUENCE [LARGE SCALE GENOMIC DNA]</scope>
    <source>
        <strain evidence="1 2">Texas</strain>
        <tissue evidence="1">Leg muscle</tissue>
    </source>
</reference>
<evidence type="ECO:0000313" key="1">
    <source>
        <dbReference type="EMBL" id="OXB59699.1"/>
    </source>
</evidence>
<sequence>MESQILFDIRSALDEGFATEVLNQNVPDSSENFSLETAVINNAVEEGLPASQGNQLYAINVGEALLDLFEYPLSAENQNTTANIEIYPHGNGGCANEDLEKYKALYLPEEAEYPHSPYLPSDVVDFLSSAVTQHKSNSVPNSGVLSSEGAADQNVGTVPVRWRELRVFRSLIPPAEGGDNGIYYDQFEGIQNSPMKSKNMPDCFNECSSGVYGLPQTSASVYDERAEVRDVIRNVTENHNDGAVFQSSNAEESNHELLALHNVAEDPGYLHGNDSSPLVIYV</sequence>